<dbReference type="CDD" id="cd00060">
    <property type="entry name" value="FHA"/>
    <property type="match status" value="1"/>
</dbReference>
<evidence type="ECO:0000313" key="10">
    <source>
        <dbReference type="EMBL" id="WXA91187.1"/>
    </source>
</evidence>
<dbReference type="SUPFAM" id="SSF46689">
    <property type="entry name" value="Homeodomain-like"/>
    <property type="match status" value="1"/>
</dbReference>
<dbReference type="SUPFAM" id="SSF49879">
    <property type="entry name" value="SMAD/FHA domain"/>
    <property type="match status" value="1"/>
</dbReference>
<keyword evidence="1" id="KW-0547">Nucleotide-binding</keyword>
<organism evidence="10 11">
    <name type="scientific">Pendulispora brunnea</name>
    <dbReference type="NCBI Taxonomy" id="2905690"/>
    <lineage>
        <taxon>Bacteria</taxon>
        <taxon>Pseudomonadati</taxon>
        <taxon>Myxococcota</taxon>
        <taxon>Myxococcia</taxon>
        <taxon>Myxococcales</taxon>
        <taxon>Sorangiineae</taxon>
        <taxon>Pendulisporaceae</taxon>
        <taxon>Pendulispora</taxon>
    </lineage>
</organism>
<dbReference type="Gene3D" id="1.10.8.60">
    <property type="match status" value="1"/>
</dbReference>
<evidence type="ECO:0000256" key="5">
    <source>
        <dbReference type="ARBA" id="ARBA00023125"/>
    </source>
</evidence>
<dbReference type="Gene3D" id="2.60.200.20">
    <property type="match status" value="1"/>
</dbReference>
<keyword evidence="11" id="KW-1185">Reference proteome</keyword>
<evidence type="ECO:0000259" key="8">
    <source>
        <dbReference type="PROSITE" id="PS50006"/>
    </source>
</evidence>
<feature type="domain" description="FHA" evidence="8">
    <location>
        <begin position="41"/>
        <end position="90"/>
    </location>
</feature>
<dbReference type="PANTHER" id="PTHR32071:SF95">
    <property type="entry name" value="DNA-BINDING TRANSCRIPTIONAL REGULATOR NTRC"/>
    <property type="match status" value="1"/>
</dbReference>
<feature type="domain" description="Sigma-54 factor interaction" evidence="9">
    <location>
        <begin position="131"/>
        <end position="348"/>
    </location>
</feature>
<dbReference type="PANTHER" id="PTHR32071">
    <property type="entry name" value="TRANSCRIPTIONAL REGULATORY PROTEIN"/>
    <property type="match status" value="1"/>
</dbReference>
<keyword evidence="5" id="KW-0238">DNA-binding</keyword>
<dbReference type="InterPro" id="IPR032030">
    <property type="entry name" value="YscD_cytoplasmic_dom"/>
</dbReference>
<dbReference type="InterPro" id="IPR009057">
    <property type="entry name" value="Homeodomain-like_sf"/>
</dbReference>
<name>A0ABZ2JXG3_9BACT</name>
<dbReference type="Pfam" id="PF00158">
    <property type="entry name" value="Sigma54_activat"/>
    <property type="match status" value="1"/>
</dbReference>
<dbReference type="InterPro" id="IPR058031">
    <property type="entry name" value="AAA_lid_NorR"/>
</dbReference>
<dbReference type="InterPro" id="IPR003593">
    <property type="entry name" value="AAA+_ATPase"/>
</dbReference>
<evidence type="ECO:0000256" key="1">
    <source>
        <dbReference type="ARBA" id="ARBA00022741"/>
    </source>
</evidence>
<dbReference type="SMART" id="SM00240">
    <property type="entry name" value="FHA"/>
    <property type="match status" value="1"/>
</dbReference>
<keyword evidence="2" id="KW-0067">ATP-binding</keyword>
<dbReference type="CDD" id="cd00009">
    <property type="entry name" value="AAA"/>
    <property type="match status" value="1"/>
</dbReference>
<dbReference type="PROSITE" id="PS50006">
    <property type="entry name" value="FHA_DOMAIN"/>
    <property type="match status" value="1"/>
</dbReference>
<evidence type="ECO:0000256" key="3">
    <source>
        <dbReference type="ARBA" id="ARBA00023012"/>
    </source>
</evidence>
<keyword evidence="4" id="KW-0805">Transcription regulation</keyword>
<dbReference type="EMBL" id="CP089982">
    <property type="protein sequence ID" value="WXA91187.1"/>
    <property type="molecule type" value="Genomic_DNA"/>
</dbReference>
<protein>
    <submittedName>
        <fullName evidence="10">Sigma 54-interacting transcriptional regulator</fullName>
    </submittedName>
</protein>
<dbReference type="InterPro" id="IPR002078">
    <property type="entry name" value="Sigma_54_int"/>
</dbReference>
<proteinExistence type="predicted"/>
<evidence type="ECO:0000259" key="9">
    <source>
        <dbReference type="PROSITE" id="PS50045"/>
    </source>
</evidence>
<evidence type="ECO:0000313" key="11">
    <source>
        <dbReference type="Proteomes" id="UP001379533"/>
    </source>
</evidence>
<keyword evidence="3" id="KW-0902">Two-component regulatory system</keyword>
<gene>
    <name evidence="10" type="ORF">LZC95_32615</name>
</gene>
<evidence type="ECO:0000256" key="7">
    <source>
        <dbReference type="ARBA" id="ARBA00023163"/>
    </source>
</evidence>
<dbReference type="Gene3D" id="3.40.50.300">
    <property type="entry name" value="P-loop containing nucleotide triphosphate hydrolases"/>
    <property type="match status" value="1"/>
</dbReference>
<evidence type="ECO:0000256" key="6">
    <source>
        <dbReference type="ARBA" id="ARBA00023159"/>
    </source>
</evidence>
<dbReference type="Proteomes" id="UP001379533">
    <property type="component" value="Chromosome"/>
</dbReference>
<dbReference type="InterPro" id="IPR025944">
    <property type="entry name" value="Sigma_54_int_dom_CS"/>
</dbReference>
<dbReference type="InterPro" id="IPR025662">
    <property type="entry name" value="Sigma_54_int_dom_ATP-bd_1"/>
</dbReference>
<dbReference type="PROSITE" id="PS50045">
    <property type="entry name" value="SIGMA54_INTERACT_4"/>
    <property type="match status" value="1"/>
</dbReference>
<dbReference type="RefSeq" id="WP_394841807.1">
    <property type="nucleotide sequence ID" value="NZ_CP089982.1"/>
</dbReference>
<keyword evidence="6" id="KW-0010">Activator</keyword>
<evidence type="ECO:0000256" key="2">
    <source>
        <dbReference type="ARBA" id="ARBA00022840"/>
    </source>
</evidence>
<dbReference type="SUPFAM" id="SSF52540">
    <property type="entry name" value="P-loop containing nucleoside triphosphate hydrolases"/>
    <property type="match status" value="1"/>
</dbReference>
<sequence length="430" mass="46338">MKTETLHLGQTEGGREPIGAVLRVLNARATPAAYKLSIGACSIGSSSACDLVIDDPTVSRNHVELDLTAEGVSVRDLGSRNGTFYLGQRVEKMTVGLGGQLTLGRVTLAIEADTESLRQGLSYGGEGYSGILGETLPMQQLFAMLARLEGSLVPVLVEGESGVGKELIARALHDNSAVAKGPFVTVNCGAIVHELVASELFGYGSESKRGAFEAADGGTLFLDDVSELPMAVQPVLLRALETGEIRAVGSSDAPKRVRVRILAAANRDLLSEIKAGRFREDLFYRLAVVRLLVPTLRDRLPDIPLLARKFAADAALGGVPDSLVAQLQLRSWPGNVRELRNAIQYYAALGSLPPDRARWGGDALDLALSEFADIAQTYADQKDALFERFTRVYLQRLMLAAKNNQSEAARISGLDRTYLRKLLAKFGFIE</sequence>
<dbReference type="PROSITE" id="PS00688">
    <property type="entry name" value="SIGMA54_INTERACT_3"/>
    <property type="match status" value="1"/>
</dbReference>
<dbReference type="SMART" id="SM00382">
    <property type="entry name" value="AAA"/>
    <property type="match status" value="1"/>
</dbReference>
<dbReference type="InterPro" id="IPR000253">
    <property type="entry name" value="FHA_dom"/>
</dbReference>
<reference evidence="10 11" key="1">
    <citation type="submission" date="2021-12" db="EMBL/GenBank/DDBJ databases">
        <title>Discovery of the Pendulisporaceae a myxobacterial family with distinct sporulation behavior and unique specialized metabolism.</title>
        <authorList>
            <person name="Garcia R."/>
            <person name="Popoff A."/>
            <person name="Bader C.D."/>
            <person name="Loehr J."/>
            <person name="Walesch S."/>
            <person name="Walt C."/>
            <person name="Boldt J."/>
            <person name="Bunk B."/>
            <person name="Haeckl F.J.F.P.J."/>
            <person name="Gunesch A.P."/>
            <person name="Birkelbach J."/>
            <person name="Nuebel U."/>
            <person name="Pietschmann T."/>
            <person name="Bach T."/>
            <person name="Mueller R."/>
        </authorList>
    </citation>
    <scope>NUCLEOTIDE SEQUENCE [LARGE SCALE GENOMIC DNA]</scope>
    <source>
        <strain evidence="10 11">MSr12523</strain>
    </source>
</reference>
<dbReference type="Pfam" id="PF16697">
    <property type="entry name" value="Yop-YscD_cpl"/>
    <property type="match status" value="1"/>
</dbReference>
<dbReference type="PROSITE" id="PS00675">
    <property type="entry name" value="SIGMA54_INTERACT_1"/>
    <property type="match status" value="1"/>
</dbReference>
<dbReference type="Pfam" id="PF25601">
    <property type="entry name" value="AAA_lid_14"/>
    <property type="match status" value="1"/>
</dbReference>
<dbReference type="InterPro" id="IPR027417">
    <property type="entry name" value="P-loop_NTPase"/>
</dbReference>
<keyword evidence="7" id="KW-0804">Transcription</keyword>
<dbReference type="InterPro" id="IPR008984">
    <property type="entry name" value="SMAD_FHA_dom_sf"/>
</dbReference>
<accession>A0ABZ2JXG3</accession>
<dbReference type="Gene3D" id="1.10.10.60">
    <property type="entry name" value="Homeodomain-like"/>
    <property type="match status" value="1"/>
</dbReference>
<evidence type="ECO:0000256" key="4">
    <source>
        <dbReference type="ARBA" id="ARBA00023015"/>
    </source>
</evidence>